<feature type="region of interest" description="Disordered" evidence="1">
    <location>
        <begin position="117"/>
        <end position="155"/>
    </location>
</feature>
<evidence type="ECO:0000313" key="3">
    <source>
        <dbReference type="Proteomes" id="UP000000600"/>
    </source>
</evidence>
<dbReference type="GeneID" id="5012070"/>
<feature type="region of interest" description="Disordered" evidence="1">
    <location>
        <begin position="57"/>
        <end position="86"/>
    </location>
</feature>
<organism evidence="2 3">
    <name type="scientific">Paramecium tetraurelia</name>
    <dbReference type="NCBI Taxonomy" id="5888"/>
    <lineage>
        <taxon>Eukaryota</taxon>
        <taxon>Sar</taxon>
        <taxon>Alveolata</taxon>
        <taxon>Ciliophora</taxon>
        <taxon>Intramacronucleata</taxon>
        <taxon>Oligohymenophorea</taxon>
        <taxon>Peniculida</taxon>
        <taxon>Parameciidae</taxon>
        <taxon>Paramecium</taxon>
    </lineage>
</organism>
<dbReference type="OrthoDB" id="310833at2759"/>
<gene>
    <name evidence="2" type="ORF">GSPATT00029518001</name>
</gene>
<dbReference type="InParanoid" id="A0BK21"/>
<dbReference type="AlphaFoldDB" id="A0BK21"/>
<keyword evidence="3" id="KW-1185">Reference proteome</keyword>
<dbReference type="RefSeq" id="XP_001426286.1">
    <property type="nucleotide sequence ID" value="XM_001426249.1"/>
</dbReference>
<dbReference type="EMBL" id="CT867999">
    <property type="protein sequence ID" value="CAK58888.1"/>
    <property type="molecule type" value="Genomic_DNA"/>
</dbReference>
<dbReference type="HOGENOM" id="CLU_1698915_0_0_1"/>
<dbReference type="Proteomes" id="UP000000600">
    <property type="component" value="Unassembled WGS sequence"/>
</dbReference>
<evidence type="ECO:0000256" key="1">
    <source>
        <dbReference type="SAM" id="MobiDB-lite"/>
    </source>
</evidence>
<name>A0BK21_PARTE</name>
<accession>A0BK21</accession>
<feature type="compositionally biased region" description="Basic and acidic residues" evidence="1">
    <location>
        <begin position="126"/>
        <end position="141"/>
    </location>
</feature>
<evidence type="ECO:0000313" key="2">
    <source>
        <dbReference type="EMBL" id="CAK58888.1"/>
    </source>
</evidence>
<dbReference type="KEGG" id="ptm:GSPATT00029518001"/>
<reference evidence="2 3" key="1">
    <citation type="journal article" date="2006" name="Nature">
        <title>Global trends of whole-genome duplications revealed by the ciliate Paramecium tetraurelia.</title>
        <authorList>
            <consortium name="Genoscope"/>
            <person name="Aury J.-M."/>
            <person name="Jaillon O."/>
            <person name="Duret L."/>
            <person name="Noel B."/>
            <person name="Jubin C."/>
            <person name="Porcel B.M."/>
            <person name="Segurens B."/>
            <person name="Daubin V."/>
            <person name="Anthouard V."/>
            <person name="Aiach N."/>
            <person name="Arnaiz O."/>
            <person name="Billaut A."/>
            <person name="Beisson J."/>
            <person name="Blanc I."/>
            <person name="Bouhouche K."/>
            <person name="Camara F."/>
            <person name="Duharcourt S."/>
            <person name="Guigo R."/>
            <person name="Gogendeau D."/>
            <person name="Katinka M."/>
            <person name="Keller A.-M."/>
            <person name="Kissmehl R."/>
            <person name="Klotz C."/>
            <person name="Koll F."/>
            <person name="Le Moue A."/>
            <person name="Lepere C."/>
            <person name="Malinsky S."/>
            <person name="Nowacki M."/>
            <person name="Nowak J.K."/>
            <person name="Plattner H."/>
            <person name="Poulain J."/>
            <person name="Ruiz F."/>
            <person name="Serrano V."/>
            <person name="Zagulski M."/>
            <person name="Dessen P."/>
            <person name="Betermier M."/>
            <person name="Weissenbach J."/>
            <person name="Scarpelli C."/>
            <person name="Schachter V."/>
            <person name="Sperling L."/>
            <person name="Meyer E."/>
            <person name="Cohen J."/>
            <person name="Wincker P."/>
        </authorList>
    </citation>
    <scope>NUCLEOTIDE SEQUENCE [LARGE SCALE GENOMIC DNA]</scope>
    <source>
        <strain evidence="2 3">Stock d4-2</strain>
    </source>
</reference>
<proteinExistence type="predicted"/>
<sequence length="155" mass="18434">MQDLEELLKKPEIYENLSLFKEFLKGVKKLCDQFEEKIKMIPKQEIQEDLAIRKKIDKQMLKRKKKRDQQSQSDTPIKASKKQRQQAIDVDQLEKLNLKDGSMVEIQELNQSFEFQMNSKKQSKRINQDVKREEEDPKGIQEEDSFGGNIVQEYQ</sequence>
<protein>
    <submittedName>
        <fullName evidence="2">Uncharacterized protein</fullName>
    </submittedName>
</protein>
<dbReference type="OMA" id="KAYKQQG"/>